<reference evidence="2" key="1">
    <citation type="submission" date="2016-10" db="EMBL/GenBank/DDBJ databases">
        <authorList>
            <person name="Varghese N."/>
            <person name="Submissions S."/>
        </authorList>
    </citation>
    <scope>NUCLEOTIDE SEQUENCE [LARGE SCALE GENOMIC DNA]</scope>
    <source>
        <strain evidence="2">DSM 18609</strain>
    </source>
</reference>
<accession>A0A1G6RRN4</accession>
<dbReference type="Proteomes" id="UP000199455">
    <property type="component" value="Unassembled WGS sequence"/>
</dbReference>
<sequence length="51" mass="6105">MFKNRHLILKKQHLLADFIFLVYLNTRTVYENKTIIMDGTITILKPILLFL</sequence>
<dbReference type="AlphaFoldDB" id="A0A1G6RRN4"/>
<gene>
    <name evidence="1" type="ORF">SAMN04488024_10436</name>
</gene>
<evidence type="ECO:0000313" key="2">
    <source>
        <dbReference type="Proteomes" id="UP000199455"/>
    </source>
</evidence>
<protein>
    <submittedName>
        <fullName evidence="1">Uncharacterized protein</fullName>
    </submittedName>
</protein>
<evidence type="ECO:0000313" key="1">
    <source>
        <dbReference type="EMBL" id="SDD07360.1"/>
    </source>
</evidence>
<keyword evidence="2" id="KW-1185">Reference proteome</keyword>
<dbReference type="EMBL" id="FMZH01000004">
    <property type="protein sequence ID" value="SDD07360.1"/>
    <property type="molecule type" value="Genomic_DNA"/>
</dbReference>
<organism evidence="1 2">
    <name type="scientific">Pedobacter soli</name>
    <dbReference type="NCBI Taxonomy" id="390242"/>
    <lineage>
        <taxon>Bacteria</taxon>
        <taxon>Pseudomonadati</taxon>
        <taxon>Bacteroidota</taxon>
        <taxon>Sphingobacteriia</taxon>
        <taxon>Sphingobacteriales</taxon>
        <taxon>Sphingobacteriaceae</taxon>
        <taxon>Pedobacter</taxon>
    </lineage>
</organism>
<proteinExistence type="predicted"/>
<name>A0A1G6RRN4_9SPHI</name>